<dbReference type="VEuPathDB" id="TrichDB:TVAGG3_0697390"/>
<sequence length="484" mass="55289">MFVHYPEFPCKEGKNLTKTTFNLGNVPQTYDTTYSVDFQRWKPDSNESSINTAYLQKSHLNIGGYKSDMVSEMHDQYIPKKSPRIKEERNKATTQETTFVLGDPNLPFEKRKLEPVYNVRPPEKSNVSKNVRASHIILPNNEKEKWSTTTQDMMQYTPAEPVKPFDIDIRSGLGVYNSVHQSDFGVSRSISQDSYKKYDIPSLNLGNLKEIGRKGHLTTFNLGNYKNDYSTTTRSGAYPQNGCLPPPEELHYPASKIPRGSGIPLYSQFKIPTKTSYEEAHVAHPDFRPPEPSKLNQSTHYKLGGYPETWETTTKSDFVPHSARKPELMTKNLQKSDIGIPRLLGPKSSVYKEDFSKKDIPDRPDISQVRAFNTTSNFKDNYGNPKTGRTTYETDFQPAPPAFKPPEICSARGPSDIILRDPKTNIRLSEMKESFANKGPGLRYNVNNNELQRSHIRMFADKDTSYYTTSQDYFIFHSYRLPGK</sequence>
<dbReference type="InParanoid" id="A2DRI2"/>
<dbReference type="InterPro" id="IPR028001">
    <property type="entry name" value="SAXO5"/>
</dbReference>
<evidence type="ECO:0000313" key="1">
    <source>
        <dbReference type="EMBL" id="EAY16945.1"/>
    </source>
</evidence>
<proteinExistence type="predicted"/>
<protein>
    <submittedName>
        <fullName evidence="1">Uncharacterized protein</fullName>
    </submittedName>
</protein>
<dbReference type="VEuPathDB" id="TrichDB:TVAG_280610"/>
<dbReference type="PANTHER" id="PTHR34828:SF1">
    <property type="entry name" value="TESTIS-EXPRESSED PROTEIN 45"/>
    <property type="match status" value="1"/>
</dbReference>
<dbReference type="KEGG" id="tva:4774958"/>
<dbReference type="PANTHER" id="PTHR34828">
    <property type="entry name" value="TESTIS-EXPRESSED PROTEIN 45"/>
    <property type="match status" value="1"/>
</dbReference>
<evidence type="ECO:0000313" key="2">
    <source>
        <dbReference type="Proteomes" id="UP000001542"/>
    </source>
</evidence>
<organism evidence="1 2">
    <name type="scientific">Trichomonas vaginalis (strain ATCC PRA-98 / G3)</name>
    <dbReference type="NCBI Taxonomy" id="412133"/>
    <lineage>
        <taxon>Eukaryota</taxon>
        <taxon>Metamonada</taxon>
        <taxon>Parabasalia</taxon>
        <taxon>Trichomonadida</taxon>
        <taxon>Trichomonadidae</taxon>
        <taxon>Trichomonas</taxon>
    </lineage>
</organism>
<reference evidence="1" key="1">
    <citation type="submission" date="2006-10" db="EMBL/GenBank/DDBJ databases">
        <authorList>
            <person name="Amadeo P."/>
            <person name="Zhao Q."/>
            <person name="Wortman J."/>
            <person name="Fraser-Liggett C."/>
            <person name="Carlton J."/>
        </authorList>
    </citation>
    <scope>NUCLEOTIDE SEQUENCE</scope>
    <source>
        <strain evidence="1">G3</strain>
    </source>
</reference>
<name>A2DRI2_TRIV3</name>
<accession>A2DRI2</accession>
<reference evidence="1" key="2">
    <citation type="journal article" date="2007" name="Science">
        <title>Draft genome sequence of the sexually transmitted pathogen Trichomonas vaginalis.</title>
        <authorList>
            <person name="Carlton J.M."/>
            <person name="Hirt R.P."/>
            <person name="Silva J.C."/>
            <person name="Delcher A.L."/>
            <person name="Schatz M."/>
            <person name="Zhao Q."/>
            <person name="Wortman J.R."/>
            <person name="Bidwell S.L."/>
            <person name="Alsmark U.C.M."/>
            <person name="Besteiro S."/>
            <person name="Sicheritz-Ponten T."/>
            <person name="Noel C.J."/>
            <person name="Dacks J.B."/>
            <person name="Foster P.G."/>
            <person name="Simillion C."/>
            <person name="Van de Peer Y."/>
            <person name="Miranda-Saavedra D."/>
            <person name="Barton G.J."/>
            <person name="Westrop G.D."/>
            <person name="Mueller S."/>
            <person name="Dessi D."/>
            <person name="Fiori P.L."/>
            <person name="Ren Q."/>
            <person name="Paulsen I."/>
            <person name="Zhang H."/>
            <person name="Bastida-Corcuera F.D."/>
            <person name="Simoes-Barbosa A."/>
            <person name="Brown M.T."/>
            <person name="Hayes R.D."/>
            <person name="Mukherjee M."/>
            <person name="Okumura C.Y."/>
            <person name="Schneider R."/>
            <person name="Smith A.J."/>
            <person name="Vanacova S."/>
            <person name="Villalvazo M."/>
            <person name="Haas B.J."/>
            <person name="Pertea M."/>
            <person name="Feldblyum T.V."/>
            <person name="Utterback T.R."/>
            <person name="Shu C.L."/>
            <person name="Osoegawa K."/>
            <person name="de Jong P.J."/>
            <person name="Hrdy I."/>
            <person name="Horvathova L."/>
            <person name="Zubacova Z."/>
            <person name="Dolezal P."/>
            <person name="Malik S.B."/>
            <person name="Logsdon J.M. Jr."/>
            <person name="Henze K."/>
            <person name="Gupta A."/>
            <person name="Wang C.C."/>
            <person name="Dunne R.L."/>
            <person name="Upcroft J.A."/>
            <person name="Upcroft P."/>
            <person name="White O."/>
            <person name="Salzberg S.L."/>
            <person name="Tang P."/>
            <person name="Chiu C.-H."/>
            <person name="Lee Y.-S."/>
            <person name="Embley T.M."/>
            <person name="Coombs G.H."/>
            <person name="Mottram J.C."/>
            <person name="Tachezy J."/>
            <person name="Fraser-Liggett C.M."/>
            <person name="Johnson P.J."/>
        </authorList>
    </citation>
    <scope>NUCLEOTIDE SEQUENCE [LARGE SCALE GENOMIC DNA]</scope>
    <source>
        <strain evidence="1">G3</strain>
    </source>
</reference>
<dbReference type="AlphaFoldDB" id="A2DRI2"/>
<dbReference type="EMBL" id="DS113236">
    <property type="protein sequence ID" value="EAY16945.1"/>
    <property type="molecule type" value="Genomic_DNA"/>
</dbReference>
<dbReference type="RefSeq" id="XP_001329168.1">
    <property type="nucleotide sequence ID" value="XM_001329133.1"/>
</dbReference>
<gene>
    <name evidence="1" type="ORF">TVAG_280610</name>
</gene>
<dbReference type="Proteomes" id="UP000001542">
    <property type="component" value="Unassembled WGS sequence"/>
</dbReference>
<keyword evidence="2" id="KW-1185">Reference proteome</keyword>